<keyword evidence="1" id="KW-0175">Coiled coil</keyword>
<keyword evidence="4" id="KW-1185">Reference proteome</keyword>
<dbReference type="InterPro" id="IPR027963">
    <property type="entry name" value="MEIOC"/>
</dbReference>
<gene>
    <name evidence="3" type="ORF">TKK_015020</name>
</gene>
<accession>A0ABD2WCF6</accession>
<evidence type="ECO:0000313" key="4">
    <source>
        <dbReference type="Proteomes" id="UP001627154"/>
    </source>
</evidence>
<evidence type="ECO:0000256" key="2">
    <source>
        <dbReference type="SAM" id="MobiDB-lite"/>
    </source>
</evidence>
<organism evidence="3 4">
    <name type="scientific">Trichogramma kaykai</name>
    <dbReference type="NCBI Taxonomy" id="54128"/>
    <lineage>
        <taxon>Eukaryota</taxon>
        <taxon>Metazoa</taxon>
        <taxon>Ecdysozoa</taxon>
        <taxon>Arthropoda</taxon>
        <taxon>Hexapoda</taxon>
        <taxon>Insecta</taxon>
        <taxon>Pterygota</taxon>
        <taxon>Neoptera</taxon>
        <taxon>Endopterygota</taxon>
        <taxon>Hymenoptera</taxon>
        <taxon>Apocrita</taxon>
        <taxon>Proctotrupomorpha</taxon>
        <taxon>Chalcidoidea</taxon>
        <taxon>Trichogrammatidae</taxon>
        <taxon>Trichogramma</taxon>
    </lineage>
</organism>
<proteinExistence type="predicted"/>
<feature type="region of interest" description="Disordered" evidence="2">
    <location>
        <begin position="191"/>
        <end position="216"/>
    </location>
</feature>
<reference evidence="3 4" key="1">
    <citation type="journal article" date="2024" name="bioRxiv">
        <title>A reference genome for Trichogramma kaykai: A tiny desert-dwelling parasitoid wasp with competing sex-ratio distorters.</title>
        <authorList>
            <person name="Culotta J."/>
            <person name="Lindsey A.R."/>
        </authorList>
    </citation>
    <scope>NUCLEOTIDE SEQUENCE [LARGE SCALE GENOMIC DNA]</scope>
    <source>
        <strain evidence="3 4">KSX58</strain>
    </source>
</reference>
<feature type="region of interest" description="Disordered" evidence="2">
    <location>
        <begin position="884"/>
        <end position="905"/>
    </location>
</feature>
<dbReference type="AlphaFoldDB" id="A0ABD2WCF6"/>
<feature type="coiled-coil region" evidence="1">
    <location>
        <begin position="587"/>
        <end position="644"/>
    </location>
</feature>
<comment type="caution">
    <text evidence="3">The sequence shown here is derived from an EMBL/GenBank/DDBJ whole genome shotgun (WGS) entry which is preliminary data.</text>
</comment>
<dbReference type="Proteomes" id="UP001627154">
    <property type="component" value="Unassembled WGS sequence"/>
</dbReference>
<dbReference type="PANTHER" id="PTHR33861:SF5">
    <property type="entry name" value="GAMMA-TUBULIN COMPLEX COMPONENT"/>
    <property type="match status" value="1"/>
</dbReference>
<dbReference type="PANTHER" id="PTHR33861">
    <property type="entry name" value="PROTEIN CBG18333"/>
    <property type="match status" value="1"/>
</dbReference>
<protein>
    <submittedName>
        <fullName evidence="3">Uncharacterized protein</fullName>
    </submittedName>
</protein>
<evidence type="ECO:0000313" key="3">
    <source>
        <dbReference type="EMBL" id="KAL3390221.1"/>
    </source>
</evidence>
<name>A0ABD2WCF6_9HYME</name>
<evidence type="ECO:0000256" key="1">
    <source>
        <dbReference type="SAM" id="Coils"/>
    </source>
</evidence>
<sequence>MVVLQAPLEKSIYSLKPKQYRLDHIDKGISMFEAAKDNRYNEYSPWNYNMLGGGSINKTILEDDEGQDLSNSMVDDLVAKILDDDSISGNNEPFAPRCNGNSQQYQSGISMAQDCKPRLGPNAYPSNANGLNSNFSLTQLANGSSFGVNENDQDYRNICNGLNTLGLNLITGQQNQDKANLYNEGFLNNVQRSIPNSDNNVQRPQPQYQTPLVKDSSYSSIRNSYLPLSNNSLLSTTNGMNYSPPNSNWSDNSLLSNDSTKDIFGQQFIQQQQQSQQLCNNNDYNFNSTLGNLGYESPSDKSIGLADLQLHYGVSPSSHSSSMINIHDSYNVTANGQNYRPSSTVTDLSSDSGFLSNSPLQHFSPAETNVQNCFTSNMHRNSYEEMKDYRDMSNLNINNLTASNEQLYLKQQQLYHQQQQQQNFRTKLDESTVMAAEAYKRLINQYPNLAEHHQQFASTNDLESNNGMPYVDPNLLKLLSPKSNKTCEKQVFPPIGYSRNLTAAVAAAQAAREAEQLQQLKYNYQSTNNCRQYLMNNADALKVLQHQNSQAIFQNNQKRSNNISAAYKMKAAYEQLAANTLNFSSNNVLAQQQQQQAQQQAQQQSQQHLSSNGIDAEIFNRLVKQRQQQQQQQQQQRLKNLAAMAPAADVLYNAGLIPSSNPGVFPTVMPIPVGVPSPLSVYDGAFGLRNGASAKRSGPSRTLYLRLEQTYEQFKQLEKERKKCEAGLAAHFPGKKVTSANNIPIPRLQGSPSRVDRLIIDHFREHARVITLIAKMERLRGADMNQRVHKAMEQWLETIKYVQECRKQEIANATKRQKESLHCISLHDDNDIMALAESIYKLTKASRYARTAMFNAMQATILYDKEIESRIVETNQDIVEEIKLNESDKNNDSDSTGDSKGGVPTLEEIVGLENLTLRPKITQLAEEASASPVNSEDAVTKST</sequence>
<dbReference type="EMBL" id="JBJJXI010000121">
    <property type="protein sequence ID" value="KAL3390221.1"/>
    <property type="molecule type" value="Genomic_DNA"/>
</dbReference>
<dbReference type="Pfam" id="PF15189">
    <property type="entry name" value="MEIOC"/>
    <property type="match status" value="1"/>
</dbReference>